<organism evidence="6 7">
    <name type="scientific">candidate division TA06 bacterium</name>
    <dbReference type="NCBI Taxonomy" id="2250710"/>
    <lineage>
        <taxon>Bacteria</taxon>
        <taxon>Bacteria division TA06</taxon>
    </lineage>
</organism>
<evidence type="ECO:0000256" key="5">
    <source>
        <dbReference type="SAM" id="Phobius"/>
    </source>
</evidence>
<dbReference type="GO" id="GO:0016020">
    <property type="term" value="C:membrane"/>
    <property type="evidence" value="ECO:0007669"/>
    <property type="project" value="UniProtKB-SubCell"/>
</dbReference>
<proteinExistence type="predicted"/>
<evidence type="ECO:0000256" key="2">
    <source>
        <dbReference type="ARBA" id="ARBA00022692"/>
    </source>
</evidence>
<keyword evidence="3 5" id="KW-1133">Transmembrane helix</keyword>
<keyword evidence="4 5" id="KW-0472">Membrane</keyword>
<dbReference type="SUPFAM" id="SSF81324">
    <property type="entry name" value="Voltage-gated potassium channels"/>
    <property type="match status" value="1"/>
</dbReference>
<sequence>MICDKLTFRRQKWNRVVDVATLVWLGVFVAGFLVKGRATQVCGYVNIALLGVFVADLGVIYKTSENWRRFIKQHWLDILMVIPYLRVFRIFRIFRLARFLRIAKVAKTRRAFKVVKAVKAGRSLKTTKLAKAATKSRQLTKLGRIKKAITVGHESGDLPRSIKERISPIKQQEGL</sequence>
<dbReference type="Gene3D" id="1.20.120.350">
    <property type="entry name" value="Voltage-gated potassium channels. Chain C"/>
    <property type="match status" value="1"/>
</dbReference>
<evidence type="ECO:0000313" key="6">
    <source>
        <dbReference type="EMBL" id="TET47794.1"/>
    </source>
</evidence>
<dbReference type="AlphaFoldDB" id="A0A523UZ36"/>
<feature type="transmembrane region" description="Helical" evidence="5">
    <location>
        <begin position="16"/>
        <end position="34"/>
    </location>
</feature>
<feature type="transmembrane region" description="Helical" evidence="5">
    <location>
        <begin position="73"/>
        <end position="91"/>
    </location>
</feature>
<evidence type="ECO:0000256" key="4">
    <source>
        <dbReference type="ARBA" id="ARBA00023136"/>
    </source>
</evidence>
<evidence type="ECO:0000256" key="3">
    <source>
        <dbReference type="ARBA" id="ARBA00022989"/>
    </source>
</evidence>
<accession>A0A523UZ36</accession>
<comment type="subcellular location">
    <subcellularLocation>
        <location evidence="1">Membrane</location>
        <topology evidence="1">Multi-pass membrane protein</topology>
    </subcellularLocation>
</comment>
<dbReference type="EMBL" id="SOJN01000008">
    <property type="protein sequence ID" value="TET47794.1"/>
    <property type="molecule type" value="Genomic_DNA"/>
</dbReference>
<feature type="transmembrane region" description="Helical" evidence="5">
    <location>
        <begin position="41"/>
        <end position="61"/>
    </location>
</feature>
<reference evidence="6 7" key="1">
    <citation type="submission" date="2019-03" db="EMBL/GenBank/DDBJ databases">
        <title>Metabolic potential of uncultured bacteria and archaea associated with petroleum seepage in deep-sea sediments.</title>
        <authorList>
            <person name="Dong X."/>
            <person name="Hubert C."/>
        </authorList>
    </citation>
    <scope>NUCLEOTIDE SEQUENCE [LARGE SCALE GENOMIC DNA]</scope>
    <source>
        <strain evidence="6">E44_bin18</strain>
    </source>
</reference>
<gene>
    <name evidence="6" type="ORF">E3J62_00365</name>
</gene>
<evidence type="ECO:0000313" key="7">
    <source>
        <dbReference type="Proteomes" id="UP000315525"/>
    </source>
</evidence>
<dbReference type="Proteomes" id="UP000315525">
    <property type="component" value="Unassembled WGS sequence"/>
</dbReference>
<keyword evidence="2 5" id="KW-0812">Transmembrane</keyword>
<name>A0A523UZ36_UNCT6</name>
<dbReference type="InterPro" id="IPR027359">
    <property type="entry name" value="Volt_channel_dom_sf"/>
</dbReference>
<comment type="caution">
    <text evidence="6">The sequence shown here is derived from an EMBL/GenBank/DDBJ whole genome shotgun (WGS) entry which is preliminary data.</text>
</comment>
<protein>
    <submittedName>
        <fullName evidence="6">Ion transporter</fullName>
    </submittedName>
</protein>
<evidence type="ECO:0000256" key="1">
    <source>
        <dbReference type="ARBA" id="ARBA00004141"/>
    </source>
</evidence>